<evidence type="ECO:0000313" key="1">
    <source>
        <dbReference type="EMBL" id="TBU30502.1"/>
    </source>
</evidence>
<name>A0A4Q9MV39_9APHY</name>
<dbReference type="Proteomes" id="UP000292957">
    <property type="component" value="Unassembled WGS sequence"/>
</dbReference>
<sequence>MNSATDHNGVVHPSHCHCYQGPTRFDTRWAQVLRQLHRRSTMINEKIYGILPHGLLAHYSVNCILNMVSVVLAPARNRFWGKTFSLLVVSALKDHTIACALPRGTHTLLCLLATVKSRPAVSRANKFVAELGRGLHVPVGCDLVTHICYDRQHSTVAVESSVPQTALVCIISGC</sequence>
<reference evidence="1" key="1">
    <citation type="submission" date="2019-01" db="EMBL/GenBank/DDBJ databases">
        <title>Draft genome sequences of three monokaryotic isolates of the white-rot basidiomycete fungus Dichomitus squalens.</title>
        <authorList>
            <consortium name="DOE Joint Genome Institute"/>
            <person name="Lopez S.C."/>
            <person name="Andreopoulos B."/>
            <person name="Pangilinan J."/>
            <person name="Lipzen A."/>
            <person name="Riley R."/>
            <person name="Ahrendt S."/>
            <person name="Ng V."/>
            <person name="Barry K."/>
            <person name="Daum C."/>
            <person name="Grigoriev I.V."/>
            <person name="Hilden K.S."/>
            <person name="Makela M.R."/>
            <person name="de Vries R.P."/>
        </authorList>
    </citation>
    <scope>NUCLEOTIDE SEQUENCE [LARGE SCALE GENOMIC DNA]</scope>
    <source>
        <strain evidence="1">OM18370.1</strain>
    </source>
</reference>
<protein>
    <submittedName>
        <fullName evidence="1">Uncharacterized protein</fullName>
    </submittedName>
</protein>
<dbReference type="AlphaFoldDB" id="A0A4Q9MV39"/>
<accession>A0A4Q9MV39</accession>
<dbReference type="EMBL" id="ML143405">
    <property type="protein sequence ID" value="TBU30502.1"/>
    <property type="molecule type" value="Genomic_DNA"/>
</dbReference>
<organism evidence="1">
    <name type="scientific">Dichomitus squalens</name>
    <dbReference type="NCBI Taxonomy" id="114155"/>
    <lineage>
        <taxon>Eukaryota</taxon>
        <taxon>Fungi</taxon>
        <taxon>Dikarya</taxon>
        <taxon>Basidiomycota</taxon>
        <taxon>Agaricomycotina</taxon>
        <taxon>Agaricomycetes</taxon>
        <taxon>Polyporales</taxon>
        <taxon>Polyporaceae</taxon>
        <taxon>Dichomitus</taxon>
    </lineage>
</organism>
<proteinExistence type="predicted"/>
<gene>
    <name evidence="1" type="ORF">BD311DRAFT_754447</name>
</gene>